<proteinExistence type="inferred from homology"/>
<protein>
    <submittedName>
        <fullName evidence="5">Bacteriohemerythrin</fullName>
    </submittedName>
</protein>
<organism evidence="5 6">
    <name type="scientific">Candidatus Magnetaquiglobus chichijimensis</name>
    <dbReference type="NCBI Taxonomy" id="3141448"/>
    <lineage>
        <taxon>Bacteria</taxon>
        <taxon>Pseudomonadati</taxon>
        <taxon>Pseudomonadota</taxon>
        <taxon>Magnetococcia</taxon>
        <taxon>Magnetococcales</taxon>
        <taxon>Candidatus Magnetaquicoccaceae</taxon>
        <taxon>Candidatus Magnetaquiglobus</taxon>
    </lineage>
</organism>
<dbReference type="InterPro" id="IPR035938">
    <property type="entry name" value="Hemerythrin-like_sf"/>
</dbReference>
<evidence type="ECO:0000313" key="6">
    <source>
        <dbReference type="Proteomes" id="UP001628193"/>
    </source>
</evidence>
<keyword evidence="6" id="KW-1185">Reference proteome</keyword>
<comment type="caution">
    <text evidence="5">The sequence shown here is derived from an EMBL/GenBank/DDBJ whole genome shotgun (WGS) entry which is preliminary data.</text>
</comment>
<dbReference type="Gene3D" id="1.20.120.50">
    <property type="entry name" value="Hemerythrin-like"/>
    <property type="match status" value="1"/>
</dbReference>
<evidence type="ECO:0000259" key="4">
    <source>
        <dbReference type="Pfam" id="PF01814"/>
    </source>
</evidence>
<dbReference type="SUPFAM" id="SSF47188">
    <property type="entry name" value="Hemerythrin-like"/>
    <property type="match status" value="1"/>
</dbReference>
<dbReference type="EMBL" id="BAAFGK010000004">
    <property type="protein sequence ID" value="GAB0057582.1"/>
    <property type="molecule type" value="Genomic_DNA"/>
</dbReference>
<dbReference type="InterPro" id="IPR012312">
    <property type="entry name" value="Hemerythrin-like"/>
</dbReference>
<dbReference type="PANTHER" id="PTHR37164:SF1">
    <property type="entry name" value="BACTERIOHEMERYTHRIN"/>
    <property type="match status" value="1"/>
</dbReference>
<feature type="domain" description="Hemerythrin-like" evidence="4">
    <location>
        <begin position="18"/>
        <end position="136"/>
    </location>
</feature>
<dbReference type="PANTHER" id="PTHR37164">
    <property type="entry name" value="BACTERIOHEMERYTHRIN"/>
    <property type="match status" value="1"/>
</dbReference>
<dbReference type="Proteomes" id="UP001628193">
    <property type="component" value="Unassembled WGS sequence"/>
</dbReference>
<accession>A0ABQ0C9M0</accession>
<keyword evidence="2" id="KW-0479">Metal-binding</keyword>
<evidence type="ECO:0000313" key="5">
    <source>
        <dbReference type="EMBL" id="GAB0057582.1"/>
    </source>
</evidence>
<reference evidence="5 6" key="1">
    <citation type="submission" date="2024-05" db="EMBL/GenBank/DDBJ databases">
        <authorList>
            <consortium name="Candidatus Magnetaquicoccaceae bacterium FCR-1 genome sequencing consortium"/>
            <person name="Shimoshige H."/>
            <person name="Shimamura S."/>
            <person name="Taoka A."/>
            <person name="Kobayashi H."/>
            <person name="Maekawa T."/>
        </authorList>
    </citation>
    <scope>NUCLEOTIDE SEQUENCE [LARGE SCALE GENOMIC DNA]</scope>
    <source>
        <strain evidence="5 6">FCR-1</strain>
    </source>
</reference>
<dbReference type="Pfam" id="PF01814">
    <property type="entry name" value="Hemerythrin"/>
    <property type="match status" value="1"/>
</dbReference>
<sequence length="148" mass="17036">MSAELIQPIAWRPDFTTGVGIIDDQHRVLIKMLNEASTRLTDQSSLEELAKIVQGLINYADYHFKTEERFIVEQGYERLRPVDAEAHLAQHRDFVSKVLAVREQIHQGQRVPKDVLVSFLSEWLTHHILHTDKALGAFLLDQKQRAAQ</sequence>
<keyword evidence="3" id="KW-0408">Iron</keyword>
<comment type="similarity">
    <text evidence="1">Belongs to the hemerythrin family.</text>
</comment>
<name>A0ABQ0C9M0_9PROT</name>
<gene>
    <name evidence="5" type="ORF">SIID45300_01913</name>
</gene>
<evidence type="ECO:0000256" key="1">
    <source>
        <dbReference type="ARBA" id="ARBA00010587"/>
    </source>
</evidence>
<reference evidence="5 6" key="2">
    <citation type="submission" date="2024-09" db="EMBL/GenBank/DDBJ databases">
        <title>Draft genome sequence of Candidatus Magnetaquicoccaceae bacterium FCR-1.</title>
        <authorList>
            <person name="Shimoshige H."/>
            <person name="Shimamura S."/>
            <person name="Taoka A."/>
            <person name="Kobayashi H."/>
            <person name="Maekawa T."/>
        </authorList>
    </citation>
    <scope>NUCLEOTIDE SEQUENCE [LARGE SCALE GENOMIC DNA]</scope>
    <source>
        <strain evidence="5 6">FCR-1</strain>
    </source>
</reference>
<evidence type="ECO:0000256" key="2">
    <source>
        <dbReference type="ARBA" id="ARBA00022723"/>
    </source>
</evidence>
<evidence type="ECO:0000256" key="3">
    <source>
        <dbReference type="ARBA" id="ARBA00023004"/>
    </source>
</evidence>
<dbReference type="NCBIfam" id="NF033749">
    <property type="entry name" value="bact_hemeryth"/>
    <property type="match status" value="1"/>
</dbReference>
<dbReference type="RefSeq" id="WP_420905274.1">
    <property type="nucleotide sequence ID" value="NZ_BAAFGK010000004.1"/>
</dbReference>
<dbReference type="CDD" id="cd12107">
    <property type="entry name" value="Hemerythrin"/>
    <property type="match status" value="1"/>
</dbReference>
<dbReference type="InterPro" id="IPR012827">
    <property type="entry name" value="Hemerythrin_metal-bd"/>
</dbReference>
<dbReference type="NCBIfam" id="TIGR02481">
    <property type="entry name" value="hemeryth_dom"/>
    <property type="match status" value="1"/>
</dbReference>
<dbReference type="InterPro" id="IPR050669">
    <property type="entry name" value="Hemerythrin"/>
</dbReference>